<comment type="caution">
    <text evidence="1">The sequence shown here is derived from an EMBL/GenBank/DDBJ whole genome shotgun (WGS) entry which is preliminary data.</text>
</comment>
<protein>
    <recommendedName>
        <fullName evidence="3">ATP-binding protein</fullName>
    </recommendedName>
</protein>
<dbReference type="Gene3D" id="3.30.565.10">
    <property type="entry name" value="Histidine kinase-like ATPase, C-terminal domain"/>
    <property type="match status" value="1"/>
</dbReference>
<proteinExistence type="predicted"/>
<sequence length="524" mass="57274">MGETRVDLLHLLEDLRDAYAGSLEETILTEIVANSLDSGARRIDITSDATSRTLTITDDGTGMKRGEVRRYHDVASSAKTRGQGIGFAGVGIKLALLSCHWVYTESRRGKVHVATRWHLASRHRAPWKWVPPEGLAPERGTAIRFELTNALSPLLDPGFLEVALRWHYLPLFEPLFEPLLRDHYPHGVRITVNGRALEATERAAREQATLEVRIGRKRKPSALGYLVRDVVPLPEDQRGVAISTLGKIIRRGWDWLGITPATQDSIGGAIEIPALAECLTLNKADFIRSGPRGMTYLAYRKAIQNAVSNQLAAWGDARDAAEETRRRITRPVERDLERVLIDLADDFPMLGTLVEHREGGQRRLPIGGQALDYARGLVAATIAASAVSAVATEGAQLADTNGGSAATALDETAAAEPQPSAEAMIPSAPGPKRAARYGLSIEFETRSSDPEIARLIESTVWVNDAHPAFRRAVLSRSEGYHLALAVAMALAPLAVEPAHQHRFVTTFLARWGQALETGGRKRRG</sequence>
<dbReference type="SUPFAM" id="SSF55874">
    <property type="entry name" value="ATPase domain of HSP90 chaperone/DNA topoisomerase II/histidine kinase"/>
    <property type="match status" value="1"/>
</dbReference>
<reference evidence="1 2" key="1">
    <citation type="journal article" date="2019" name="Nat. Microbiol.">
        <title>Mediterranean grassland soil C-N compound turnover is dependent on rainfall and depth, and is mediated by genomically divergent microorganisms.</title>
        <authorList>
            <person name="Diamond S."/>
            <person name="Andeer P.F."/>
            <person name="Li Z."/>
            <person name="Crits-Christoph A."/>
            <person name="Burstein D."/>
            <person name="Anantharaman K."/>
            <person name="Lane K.R."/>
            <person name="Thomas B.C."/>
            <person name="Pan C."/>
            <person name="Northen T.R."/>
            <person name="Banfield J.F."/>
        </authorList>
    </citation>
    <scope>NUCLEOTIDE SEQUENCE [LARGE SCALE GENOMIC DNA]</scope>
    <source>
        <strain evidence="1">WS_8</strain>
    </source>
</reference>
<evidence type="ECO:0000313" key="2">
    <source>
        <dbReference type="Proteomes" id="UP000316609"/>
    </source>
</evidence>
<evidence type="ECO:0000313" key="1">
    <source>
        <dbReference type="EMBL" id="TMQ65836.1"/>
    </source>
</evidence>
<name>A0A538TQC0_UNCEI</name>
<organism evidence="1 2">
    <name type="scientific">Eiseniibacteriota bacterium</name>
    <dbReference type="NCBI Taxonomy" id="2212470"/>
    <lineage>
        <taxon>Bacteria</taxon>
        <taxon>Candidatus Eiseniibacteriota</taxon>
    </lineage>
</organism>
<dbReference type="EMBL" id="VBOY01000064">
    <property type="protein sequence ID" value="TMQ65836.1"/>
    <property type="molecule type" value="Genomic_DNA"/>
</dbReference>
<dbReference type="Proteomes" id="UP000316609">
    <property type="component" value="Unassembled WGS sequence"/>
</dbReference>
<dbReference type="InterPro" id="IPR036890">
    <property type="entry name" value="HATPase_C_sf"/>
</dbReference>
<evidence type="ECO:0008006" key="3">
    <source>
        <dbReference type="Google" id="ProtNLM"/>
    </source>
</evidence>
<accession>A0A538TQC0</accession>
<gene>
    <name evidence="1" type="ORF">E6K78_07070</name>
</gene>
<dbReference type="Pfam" id="PF13589">
    <property type="entry name" value="HATPase_c_3"/>
    <property type="match status" value="1"/>
</dbReference>
<dbReference type="AlphaFoldDB" id="A0A538TQC0"/>